<proteinExistence type="predicted"/>
<dbReference type="Pfam" id="PF00188">
    <property type="entry name" value="CAP"/>
    <property type="match status" value="1"/>
</dbReference>
<reference evidence="3 4" key="1">
    <citation type="journal article" date="2016" name="Nat. Commun.">
        <title>Thousands of microbial genomes shed light on interconnected biogeochemical processes in an aquifer system.</title>
        <authorList>
            <person name="Anantharaman K."/>
            <person name="Brown C.T."/>
            <person name="Hug L.A."/>
            <person name="Sharon I."/>
            <person name="Castelle C.J."/>
            <person name="Probst A.J."/>
            <person name="Thomas B.C."/>
            <person name="Singh A."/>
            <person name="Wilkins M.J."/>
            <person name="Karaoz U."/>
            <person name="Brodie E.L."/>
            <person name="Williams K.H."/>
            <person name="Hubbard S.S."/>
            <person name="Banfield J.F."/>
        </authorList>
    </citation>
    <scope>NUCLEOTIDE SEQUENCE [LARGE SCALE GENOMIC DNA]</scope>
</reference>
<gene>
    <name evidence="3" type="ORF">A3A27_00960</name>
</gene>
<keyword evidence="1" id="KW-1133">Transmembrane helix</keyword>
<dbReference type="SUPFAM" id="SSF55797">
    <property type="entry name" value="PR-1-like"/>
    <property type="match status" value="1"/>
</dbReference>
<dbReference type="PANTHER" id="PTHR31157:SF1">
    <property type="entry name" value="SCP DOMAIN-CONTAINING PROTEIN"/>
    <property type="match status" value="1"/>
</dbReference>
<feature type="transmembrane region" description="Helical" evidence="1">
    <location>
        <begin position="21"/>
        <end position="44"/>
    </location>
</feature>
<dbReference type="InterPro" id="IPR014044">
    <property type="entry name" value="CAP_dom"/>
</dbReference>
<feature type="transmembrane region" description="Helical" evidence="1">
    <location>
        <begin position="257"/>
        <end position="278"/>
    </location>
</feature>
<evidence type="ECO:0000256" key="1">
    <source>
        <dbReference type="SAM" id="Phobius"/>
    </source>
</evidence>
<protein>
    <recommendedName>
        <fullName evidence="2">SCP domain-containing protein</fullName>
    </recommendedName>
</protein>
<feature type="domain" description="SCP" evidence="2">
    <location>
        <begin position="64"/>
        <end position="181"/>
    </location>
</feature>
<evidence type="ECO:0000259" key="2">
    <source>
        <dbReference type="Pfam" id="PF00188"/>
    </source>
</evidence>
<dbReference type="AlphaFoldDB" id="A0A1G2RK20"/>
<comment type="caution">
    <text evidence="3">The sequence shown here is derived from an EMBL/GenBank/DDBJ whole genome shotgun (WGS) entry which is preliminary data.</text>
</comment>
<sequence>MKLRLKHYLIPHSGNAYKPHFFRSVPTFTLSALVVLIFALTFSYTLVLPRLDYLAAVLPGVLVDLANADRDIYSLKPLTINPLLSSAAKEKAEDMARQGYFSHIGPSGISPWYWISKAGYQFIYAGENLAINFYESADVNKAWMDSSTHRANILNANFSEVGIATAQGLYEGRSTVFVVQMFGRPAEIPPITPITAHPIAEIDTIETVSIPQVKQILETPTLAIAKIASQEKQVEEKTLGSTNYASLKQKLLTNPRVILRLSYSALLALVLIAITLSLVIEIKRHHGRHLFSGALLVVLILALSYAYEHVATAKLLVL</sequence>
<dbReference type="InterPro" id="IPR035940">
    <property type="entry name" value="CAP_sf"/>
</dbReference>
<dbReference type="EMBL" id="MHUF01000015">
    <property type="protein sequence ID" value="OHA72642.1"/>
    <property type="molecule type" value="Genomic_DNA"/>
</dbReference>
<dbReference type="PANTHER" id="PTHR31157">
    <property type="entry name" value="SCP DOMAIN-CONTAINING PROTEIN"/>
    <property type="match status" value="1"/>
</dbReference>
<keyword evidence="1" id="KW-0472">Membrane</keyword>
<dbReference type="Proteomes" id="UP000177287">
    <property type="component" value="Unassembled WGS sequence"/>
</dbReference>
<evidence type="ECO:0000313" key="4">
    <source>
        <dbReference type="Proteomes" id="UP000177287"/>
    </source>
</evidence>
<dbReference type="CDD" id="cd05379">
    <property type="entry name" value="CAP_bacterial"/>
    <property type="match status" value="1"/>
</dbReference>
<organism evidence="3 4">
    <name type="scientific">Candidatus Wildermuthbacteria bacterium RIFCSPLOWO2_01_FULL_47_18</name>
    <dbReference type="NCBI Taxonomy" id="1802460"/>
    <lineage>
        <taxon>Bacteria</taxon>
        <taxon>Candidatus Wildermuthiibacteriota</taxon>
    </lineage>
</organism>
<keyword evidence="1" id="KW-0812">Transmembrane</keyword>
<evidence type="ECO:0000313" key="3">
    <source>
        <dbReference type="EMBL" id="OHA72642.1"/>
    </source>
</evidence>
<dbReference type="Gene3D" id="3.40.33.10">
    <property type="entry name" value="CAP"/>
    <property type="match status" value="1"/>
</dbReference>
<accession>A0A1G2RK20</accession>
<feature type="transmembrane region" description="Helical" evidence="1">
    <location>
        <begin position="290"/>
        <end position="307"/>
    </location>
</feature>
<name>A0A1G2RK20_9BACT</name>